<dbReference type="EMBL" id="UINC01174057">
    <property type="protein sequence ID" value="SVD79988.1"/>
    <property type="molecule type" value="Genomic_DNA"/>
</dbReference>
<sequence>MKAAKIRNDEQLFQPVENYVVDYIFPTPFLRGELDLPHELIAHNCRQMIETVESRDDEPRRNYTTYFDNDARLELLNHNWYNTFSNVIKDTYIKFIAQQWHHDVSYISRHDIHLFAWISVYSHDDFHDFHNHVNSMLSGTYYVKADDNAQPIKFLNPNYTTIAQHKARDVDMDNFNDMWGTTSTGTTGTQSDLIVHPKTGQFCMWPSYMLHGVH</sequence>
<evidence type="ECO:0000313" key="1">
    <source>
        <dbReference type="EMBL" id="SVD79988.1"/>
    </source>
</evidence>
<dbReference type="Pfam" id="PF13759">
    <property type="entry name" value="2OG-FeII_Oxy_5"/>
    <property type="match status" value="1"/>
</dbReference>
<gene>
    <name evidence="1" type="ORF">METZ01_LOCUS432842</name>
</gene>
<protein>
    <recommendedName>
        <fullName evidence="2">JmjC domain-containing protein</fullName>
    </recommendedName>
</protein>
<accession>A0A382YBS4</accession>
<reference evidence="1" key="1">
    <citation type="submission" date="2018-05" db="EMBL/GenBank/DDBJ databases">
        <authorList>
            <person name="Lanie J.A."/>
            <person name="Ng W.-L."/>
            <person name="Kazmierczak K.M."/>
            <person name="Andrzejewski T.M."/>
            <person name="Davidsen T.M."/>
            <person name="Wayne K.J."/>
            <person name="Tettelin H."/>
            <person name="Glass J.I."/>
            <person name="Rusch D."/>
            <person name="Podicherti R."/>
            <person name="Tsui H.-C.T."/>
            <person name="Winkler M.E."/>
        </authorList>
    </citation>
    <scope>NUCLEOTIDE SEQUENCE</scope>
</reference>
<dbReference type="InterPro" id="IPR012668">
    <property type="entry name" value="CHP02466"/>
</dbReference>
<dbReference type="Gene3D" id="2.60.120.620">
    <property type="entry name" value="q2cbj1_9rhob like domain"/>
    <property type="match status" value="1"/>
</dbReference>
<evidence type="ECO:0008006" key="2">
    <source>
        <dbReference type="Google" id="ProtNLM"/>
    </source>
</evidence>
<organism evidence="1">
    <name type="scientific">marine metagenome</name>
    <dbReference type="NCBI Taxonomy" id="408172"/>
    <lineage>
        <taxon>unclassified sequences</taxon>
        <taxon>metagenomes</taxon>
        <taxon>ecological metagenomes</taxon>
    </lineage>
</organism>
<proteinExistence type="predicted"/>
<name>A0A382YBS4_9ZZZZ</name>
<feature type="non-terminal residue" evidence="1">
    <location>
        <position position="214"/>
    </location>
</feature>
<dbReference type="AlphaFoldDB" id="A0A382YBS4"/>